<dbReference type="PANTHER" id="PTHR45228">
    <property type="entry name" value="CYCLIC DI-GMP PHOSPHODIESTERASE TM_0186-RELATED"/>
    <property type="match status" value="1"/>
</dbReference>
<keyword evidence="1" id="KW-1133">Transmembrane helix</keyword>
<organism evidence="3 4">
    <name type="scientific">Sporolactobacillus kofuensis</name>
    <dbReference type="NCBI Taxonomy" id="269672"/>
    <lineage>
        <taxon>Bacteria</taxon>
        <taxon>Bacillati</taxon>
        <taxon>Bacillota</taxon>
        <taxon>Bacilli</taxon>
        <taxon>Bacillales</taxon>
        <taxon>Sporolactobacillaceae</taxon>
        <taxon>Sporolactobacillus</taxon>
    </lineage>
</organism>
<dbReference type="PANTHER" id="PTHR45228:SF5">
    <property type="entry name" value="CYCLIC DI-GMP PHOSPHODIESTERASE VC_1348-RELATED"/>
    <property type="match status" value="1"/>
</dbReference>
<feature type="domain" description="HD-GYP" evidence="2">
    <location>
        <begin position="129"/>
        <end position="339"/>
    </location>
</feature>
<gene>
    <name evidence="3" type="ORF">ACFP7A_06835</name>
</gene>
<feature type="transmembrane region" description="Helical" evidence="1">
    <location>
        <begin position="16"/>
        <end position="36"/>
    </location>
</feature>
<feature type="transmembrane region" description="Helical" evidence="1">
    <location>
        <begin position="94"/>
        <end position="114"/>
    </location>
</feature>
<dbReference type="InterPro" id="IPR003607">
    <property type="entry name" value="HD/PDEase_dom"/>
</dbReference>
<dbReference type="PROSITE" id="PS51832">
    <property type="entry name" value="HD_GYP"/>
    <property type="match status" value="1"/>
</dbReference>
<dbReference type="SUPFAM" id="SSF109604">
    <property type="entry name" value="HD-domain/PDEase-like"/>
    <property type="match status" value="1"/>
</dbReference>
<proteinExistence type="predicted"/>
<dbReference type="InterPro" id="IPR052020">
    <property type="entry name" value="Cyclic_di-GMP/3'3'-cGAMP_PDE"/>
</dbReference>
<dbReference type="InterPro" id="IPR037522">
    <property type="entry name" value="HD_GYP_dom"/>
</dbReference>
<keyword evidence="3" id="KW-0378">Hydrolase</keyword>
<dbReference type="CDD" id="cd00077">
    <property type="entry name" value="HDc"/>
    <property type="match status" value="1"/>
</dbReference>
<keyword evidence="1" id="KW-0812">Transmembrane</keyword>
<dbReference type="Gene3D" id="1.10.3210.10">
    <property type="entry name" value="Hypothetical protein af1432"/>
    <property type="match status" value="1"/>
</dbReference>
<evidence type="ECO:0000313" key="4">
    <source>
        <dbReference type="Proteomes" id="UP001596267"/>
    </source>
</evidence>
<dbReference type="SMART" id="SM00471">
    <property type="entry name" value="HDc"/>
    <property type="match status" value="1"/>
</dbReference>
<dbReference type="Proteomes" id="UP001596267">
    <property type="component" value="Unassembled WGS sequence"/>
</dbReference>
<sequence length="339" mass="38445">MVEKIKNVQKNDRINALYVLISSSICSVLISFIVYYTGGTNNAYSNIMYLPIAVVSATNGKIKGVIHALLSGLLLGPFMPLDVALHQSQPLENWLIRLILYLIIAFVIGFFADYHKQEYVKNLRQEKELYESQIATIYSLVRLLESRDPTSGFHVERVAAFCKLLAKKLQAMAKYKDILDDSYINNLYKSSPLHDIGKVGIPDHILLKPGKLTPEEFSVMKSHTTIGARTLSEVHKKYPGNTFLELGINLTRWHHEKWDGSGYPDGLAGEKIPLSARIVALADVYDALRSKRVYKQAYSHDKAVKMIRESRGTHFDPDLVDVFLQYADEFRDAFDRFGD</sequence>
<dbReference type="GO" id="GO:0016787">
    <property type="term" value="F:hydrolase activity"/>
    <property type="evidence" value="ECO:0007669"/>
    <property type="project" value="UniProtKB-KW"/>
</dbReference>
<keyword evidence="4" id="KW-1185">Reference proteome</keyword>
<dbReference type="EMBL" id="JBHSTQ010000005">
    <property type="protein sequence ID" value="MFC6386309.1"/>
    <property type="molecule type" value="Genomic_DNA"/>
</dbReference>
<dbReference type="Pfam" id="PF13487">
    <property type="entry name" value="HD_5"/>
    <property type="match status" value="1"/>
</dbReference>
<evidence type="ECO:0000256" key="1">
    <source>
        <dbReference type="SAM" id="Phobius"/>
    </source>
</evidence>
<name>A0ABW1WFG1_9BACL</name>
<protein>
    <submittedName>
        <fullName evidence="3">HD-GYP domain-containing protein</fullName>
        <ecNumber evidence="3">3.1.4.-</ecNumber>
    </submittedName>
</protein>
<accession>A0ABW1WFG1</accession>
<dbReference type="RefSeq" id="WP_253053470.1">
    <property type="nucleotide sequence ID" value="NZ_JAMXWN010000004.1"/>
</dbReference>
<dbReference type="EC" id="3.1.4.-" evidence="3"/>
<evidence type="ECO:0000259" key="2">
    <source>
        <dbReference type="PROSITE" id="PS51832"/>
    </source>
</evidence>
<evidence type="ECO:0000313" key="3">
    <source>
        <dbReference type="EMBL" id="MFC6386309.1"/>
    </source>
</evidence>
<keyword evidence="1" id="KW-0472">Membrane</keyword>
<comment type="caution">
    <text evidence="3">The sequence shown here is derived from an EMBL/GenBank/DDBJ whole genome shotgun (WGS) entry which is preliminary data.</text>
</comment>
<reference evidence="4" key="1">
    <citation type="journal article" date="2019" name="Int. J. Syst. Evol. Microbiol.">
        <title>The Global Catalogue of Microorganisms (GCM) 10K type strain sequencing project: providing services to taxonomists for standard genome sequencing and annotation.</title>
        <authorList>
            <consortium name="The Broad Institute Genomics Platform"/>
            <consortium name="The Broad Institute Genome Sequencing Center for Infectious Disease"/>
            <person name="Wu L."/>
            <person name="Ma J."/>
        </authorList>
    </citation>
    <scope>NUCLEOTIDE SEQUENCE [LARGE SCALE GENOMIC DNA]</scope>
    <source>
        <strain evidence="4">CCUG 42001</strain>
    </source>
</reference>